<dbReference type="RefSeq" id="WP_303738811.1">
    <property type="nucleotide sequence ID" value="NZ_SUTK01000015.1"/>
</dbReference>
<dbReference type="SUPFAM" id="SSF50475">
    <property type="entry name" value="FMN-binding split barrel"/>
    <property type="match status" value="1"/>
</dbReference>
<dbReference type="Gene3D" id="1.20.58.290">
    <property type="entry name" value="Hypothetical membrane protein ta0354_69_121"/>
    <property type="match status" value="1"/>
</dbReference>
<evidence type="ECO:0000259" key="2">
    <source>
        <dbReference type="Pfam" id="PF20766"/>
    </source>
</evidence>
<dbReference type="AlphaFoldDB" id="A0A8T3VA07"/>
<evidence type="ECO:0000313" key="4">
    <source>
        <dbReference type="Proteomes" id="UP000783037"/>
    </source>
</evidence>
<gene>
    <name evidence="3" type="ORF">E7Z79_04635</name>
</gene>
<feature type="domain" description="DUF447" evidence="1">
    <location>
        <begin position="16"/>
        <end position="122"/>
    </location>
</feature>
<comment type="caution">
    <text evidence="3">The sequence shown here is derived from an EMBL/GenBank/DDBJ whole genome shotgun (WGS) entry which is preliminary data.</text>
</comment>
<dbReference type="InterPro" id="IPR007386">
    <property type="entry name" value="DUF447_N"/>
</dbReference>
<dbReference type="Proteomes" id="UP000783037">
    <property type="component" value="Unassembled WGS sequence"/>
</dbReference>
<dbReference type="Pfam" id="PF04289">
    <property type="entry name" value="DUF447_N"/>
    <property type="match status" value="1"/>
</dbReference>
<reference evidence="3" key="1">
    <citation type="submission" date="2019-04" db="EMBL/GenBank/DDBJ databases">
        <title>Evolution of Biomass-Degrading Anaerobic Consortia Revealed by Metagenomics.</title>
        <authorList>
            <person name="Peng X."/>
        </authorList>
    </citation>
    <scope>NUCLEOTIDE SEQUENCE</scope>
    <source>
        <strain evidence="3">SIG18</strain>
    </source>
</reference>
<dbReference type="Pfam" id="PF20766">
    <property type="entry name" value="DUF447_C"/>
    <property type="match status" value="1"/>
</dbReference>
<feature type="domain" description="DUF447" evidence="2">
    <location>
        <begin position="148"/>
        <end position="199"/>
    </location>
</feature>
<dbReference type="Gene3D" id="2.30.110.10">
    <property type="entry name" value="Electron Transport, Fmn-binding Protein, Chain A"/>
    <property type="match status" value="1"/>
</dbReference>
<name>A0A8T3VA07_9EURY</name>
<proteinExistence type="predicted"/>
<evidence type="ECO:0000313" key="3">
    <source>
        <dbReference type="EMBL" id="MBE6501709.1"/>
    </source>
</evidence>
<protein>
    <submittedName>
        <fullName evidence="3">DUF447 family protein</fullName>
    </submittedName>
</protein>
<sequence length="208" mass="23955">MTYDLSELGIEKDLQYECITTTMSKDGVKNAGAFAFIYLGDDRVHCHIFEGSKTLKNILDTNEYVVNITQDPLVFTYATLDCLDDEYYTTDSDIAIIKDTPAYIIVDVENVEIKTPENFPIKGDNSIYFIEGKIRELIINDEHAQAYNRGMSVLIEGLVNFGRYKIVDETRRKEYMDILIENQRVIEKVSDEKTKKAMADLRAEYEKN</sequence>
<dbReference type="InterPro" id="IPR012349">
    <property type="entry name" value="Split_barrel_FMN-bd"/>
</dbReference>
<evidence type="ECO:0000259" key="1">
    <source>
        <dbReference type="Pfam" id="PF04289"/>
    </source>
</evidence>
<dbReference type="InterPro" id="IPR049288">
    <property type="entry name" value="DUF447_C"/>
</dbReference>
<dbReference type="EMBL" id="SUTK01000015">
    <property type="protein sequence ID" value="MBE6501709.1"/>
    <property type="molecule type" value="Genomic_DNA"/>
</dbReference>
<organism evidence="3 4">
    <name type="scientific">Methanobrevibacter thaueri</name>
    <dbReference type="NCBI Taxonomy" id="190975"/>
    <lineage>
        <taxon>Archaea</taxon>
        <taxon>Methanobacteriati</taxon>
        <taxon>Methanobacteriota</taxon>
        <taxon>Methanomada group</taxon>
        <taxon>Methanobacteria</taxon>
        <taxon>Methanobacteriales</taxon>
        <taxon>Methanobacteriaceae</taxon>
        <taxon>Methanobrevibacter</taxon>
    </lineage>
</organism>
<accession>A0A8T3VA07</accession>